<gene>
    <name evidence="2" type="ordered locus">Os12g0633250</name>
</gene>
<evidence type="ECO:0000313" key="2">
    <source>
        <dbReference type="EMBL" id="BAH95801.1"/>
    </source>
</evidence>
<evidence type="ECO:0000313" key="3">
    <source>
        <dbReference type="Proteomes" id="UP000000763"/>
    </source>
</evidence>
<evidence type="ECO:0000256" key="1">
    <source>
        <dbReference type="SAM" id="MobiDB-lite"/>
    </source>
</evidence>
<proteinExistence type="predicted"/>
<dbReference type="AlphaFoldDB" id="A0A0P0YCM3"/>
<dbReference type="KEGG" id="dosa:Os12g0633250"/>
<sequence length="89" mass="9572">MLKKPNQTEARRREPTSISHHPNNGILPPPAMLPLLCGDGATSALLAGWRSAPAADGMDGGGRSAAGCLWPMGHTHRPIRLEIFLLRKK</sequence>
<dbReference type="EMBL" id="AP008218">
    <property type="protein sequence ID" value="BAH95801.1"/>
    <property type="molecule type" value="Genomic_DNA"/>
</dbReference>
<dbReference type="Proteomes" id="UP000000763">
    <property type="component" value="Chromosome 12"/>
</dbReference>
<name>A0A0P0YCM3_ORYSJ</name>
<accession>A0A0P0YCM3</accession>
<reference evidence="3" key="2">
    <citation type="journal article" date="2008" name="Nucleic Acids Res.">
        <title>The rice annotation project database (RAP-DB): 2008 update.</title>
        <authorList>
            <consortium name="The rice annotation project (RAP)"/>
        </authorList>
    </citation>
    <scope>GENOME REANNOTATION</scope>
    <source>
        <strain evidence="3">cv. Nipponbare</strain>
    </source>
</reference>
<dbReference type="Gramene" id="Os12t0633301-01">
    <property type="protein sequence ID" value="Os12t0633301-01"/>
    <property type="gene ID" value="Os12g0633301"/>
</dbReference>
<protein>
    <submittedName>
        <fullName evidence="2">Os12g0633250 protein</fullName>
    </submittedName>
</protein>
<feature type="region of interest" description="Disordered" evidence="1">
    <location>
        <begin position="1"/>
        <end position="31"/>
    </location>
</feature>
<organism evidence="2 3">
    <name type="scientific">Oryza sativa subsp. japonica</name>
    <name type="common">Rice</name>
    <dbReference type="NCBI Taxonomy" id="39947"/>
    <lineage>
        <taxon>Eukaryota</taxon>
        <taxon>Viridiplantae</taxon>
        <taxon>Streptophyta</taxon>
        <taxon>Embryophyta</taxon>
        <taxon>Tracheophyta</taxon>
        <taxon>Spermatophyta</taxon>
        <taxon>Magnoliopsida</taxon>
        <taxon>Liliopsida</taxon>
        <taxon>Poales</taxon>
        <taxon>Poaceae</taxon>
        <taxon>BOP clade</taxon>
        <taxon>Oryzoideae</taxon>
        <taxon>Oryzeae</taxon>
        <taxon>Oryzinae</taxon>
        <taxon>Oryza</taxon>
        <taxon>Oryza sativa</taxon>
    </lineage>
</organism>
<reference evidence="2 3" key="1">
    <citation type="journal article" date="2005" name="Nature">
        <title>The map-based sequence of the rice genome.</title>
        <authorList>
            <consortium name="International rice genome sequencing project (IRGSP)"/>
            <person name="Matsumoto T."/>
            <person name="Wu J."/>
            <person name="Kanamori H."/>
            <person name="Katayose Y."/>
            <person name="Fujisawa M."/>
            <person name="Namiki N."/>
            <person name="Mizuno H."/>
            <person name="Yamamoto K."/>
            <person name="Antonio B.A."/>
            <person name="Baba T."/>
            <person name="Sakata K."/>
            <person name="Nagamura Y."/>
            <person name="Aoki H."/>
            <person name="Arikawa K."/>
            <person name="Arita K."/>
            <person name="Bito T."/>
            <person name="Chiden Y."/>
            <person name="Fujitsuka N."/>
            <person name="Fukunaka R."/>
            <person name="Hamada M."/>
            <person name="Harada C."/>
            <person name="Hayashi A."/>
            <person name="Hijishita S."/>
            <person name="Honda M."/>
            <person name="Hosokawa S."/>
            <person name="Ichikawa Y."/>
            <person name="Idonuma A."/>
            <person name="Iijima M."/>
            <person name="Ikeda M."/>
            <person name="Ikeno M."/>
            <person name="Ito K."/>
            <person name="Ito S."/>
            <person name="Ito T."/>
            <person name="Ito Y."/>
            <person name="Ito Y."/>
            <person name="Iwabuchi A."/>
            <person name="Kamiya K."/>
            <person name="Karasawa W."/>
            <person name="Kurita K."/>
            <person name="Katagiri S."/>
            <person name="Kikuta A."/>
            <person name="Kobayashi H."/>
            <person name="Kobayashi N."/>
            <person name="Machita K."/>
            <person name="Maehara T."/>
            <person name="Masukawa M."/>
            <person name="Mizubayashi T."/>
            <person name="Mukai Y."/>
            <person name="Nagasaki H."/>
            <person name="Nagata Y."/>
            <person name="Naito S."/>
            <person name="Nakashima M."/>
            <person name="Nakama Y."/>
            <person name="Nakamichi Y."/>
            <person name="Nakamura M."/>
            <person name="Meguro A."/>
            <person name="Negishi M."/>
            <person name="Ohta I."/>
            <person name="Ohta T."/>
            <person name="Okamoto M."/>
            <person name="Ono N."/>
            <person name="Saji S."/>
            <person name="Sakaguchi M."/>
            <person name="Sakai K."/>
            <person name="Shibata M."/>
            <person name="Shimokawa T."/>
            <person name="Song J."/>
            <person name="Takazaki Y."/>
            <person name="Terasawa K."/>
            <person name="Tsugane M."/>
            <person name="Tsuji K."/>
            <person name="Ueda S."/>
            <person name="Waki K."/>
            <person name="Yamagata H."/>
            <person name="Yamamoto M."/>
            <person name="Yamamoto S."/>
            <person name="Yamane H."/>
            <person name="Yoshiki S."/>
            <person name="Yoshihara R."/>
            <person name="Yukawa K."/>
            <person name="Zhong H."/>
            <person name="Yano M."/>
            <person name="Yuan Q."/>
            <person name="Ouyang S."/>
            <person name="Liu J."/>
            <person name="Jones K.M."/>
            <person name="Gansberger K."/>
            <person name="Moffat K."/>
            <person name="Hill J."/>
            <person name="Bera J."/>
            <person name="Fadrosh D."/>
            <person name="Jin S."/>
            <person name="Johri S."/>
            <person name="Kim M."/>
            <person name="Overton L."/>
            <person name="Reardon M."/>
            <person name="Tsitrin T."/>
            <person name="Vuong H."/>
            <person name="Weaver B."/>
            <person name="Ciecko A."/>
            <person name="Tallon L."/>
            <person name="Jackson J."/>
            <person name="Pai G."/>
            <person name="Aken S.V."/>
            <person name="Utterback T."/>
            <person name="Reidmuller S."/>
            <person name="Feldblyum T."/>
            <person name="Hsiao J."/>
            <person name="Zismann V."/>
            <person name="Iobst S."/>
            <person name="de Vazeille A.R."/>
            <person name="Buell C.R."/>
            <person name="Ying K."/>
            <person name="Li Y."/>
            <person name="Lu T."/>
            <person name="Huang Y."/>
            <person name="Zhao Q."/>
            <person name="Feng Q."/>
            <person name="Zhang L."/>
            <person name="Zhu J."/>
            <person name="Weng Q."/>
            <person name="Mu J."/>
            <person name="Lu Y."/>
            <person name="Fan D."/>
            <person name="Liu Y."/>
            <person name="Guan J."/>
            <person name="Zhang Y."/>
            <person name="Yu S."/>
            <person name="Liu X."/>
            <person name="Zhang Y."/>
            <person name="Hong G."/>
            <person name="Han B."/>
            <person name="Choisne N."/>
            <person name="Demange N."/>
            <person name="Orjeda G."/>
            <person name="Samain S."/>
            <person name="Cattolico L."/>
            <person name="Pelletier E."/>
            <person name="Couloux A."/>
            <person name="Segurens B."/>
            <person name="Wincker P."/>
            <person name="D'Hont A."/>
            <person name="Scarpelli C."/>
            <person name="Weissenbach J."/>
            <person name="Salanoubat M."/>
            <person name="Quetier F."/>
            <person name="Yu Y."/>
            <person name="Kim H.R."/>
            <person name="Rambo T."/>
            <person name="Currie J."/>
            <person name="Collura K."/>
            <person name="Luo M."/>
            <person name="Yang T."/>
            <person name="Ammiraju J.S.S."/>
            <person name="Engler F."/>
            <person name="Soderlund C."/>
            <person name="Wing R.A."/>
            <person name="Palmer L.E."/>
            <person name="de la Bastide M."/>
            <person name="Spiegel L."/>
            <person name="Nascimento L."/>
            <person name="Zutavern T."/>
            <person name="O'Shaughnessy A."/>
            <person name="Dike S."/>
            <person name="Dedhia N."/>
            <person name="Preston R."/>
            <person name="Balija V."/>
            <person name="McCombie W.R."/>
            <person name="Chow T."/>
            <person name="Chen H."/>
            <person name="Chung M."/>
            <person name="Chen C."/>
            <person name="Shaw J."/>
            <person name="Wu H."/>
            <person name="Hsiao K."/>
            <person name="Chao Y."/>
            <person name="Chu M."/>
            <person name="Cheng C."/>
            <person name="Hour A."/>
            <person name="Lee P."/>
            <person name="Lin S."/>
            <person name="Lin Y."/>
            <person name="Liou J."/>
            <person name="Liu S."/>
            <person name="Hsing Y."/>
            <person name="Raghuvanshi S."/>
            <person name="Mohanty A."/>
            <person name="Bharti A.K."/>
            <person name="Gaur A."/>
            <person name="Gupta V."/>
            <person name="Kumar D."/>
            <person name="Ravi V."/>
            <person name="Vij S."/>
            <person name="Kapur A."/>
            <person name="Khurana P."/>
            <person name="Khurana P."/>
            <person name="Khurana J.P."/>
            <person name="Tyagi A.K."/>
            <person name="Gaikwad K."/>
            <person name="Singh A."/>
            <person name="Dalal V."/>
            <person name="Srivastava S."/>
            <person name="Dixit A."/>
            <person name="Pal A.K."/>
            <person name="Ghazi I.A."/>
            <person name="Yadav M."/>
            <person name="Pandit A."/>
            <person name="Bhargava A."/>
            <person name="Sureshbabu K."/>
            <person name="Batra K."/>
            <person name="Sharma T.R."/>
            <person name="Mohapatra T."/>
            <person name="Singh N.K."/>
            <person name="Messing J."/>
            <person name="Nelson A.B."/>
            <person name="Fuks G."/>
            <person name="Kavchok S."/>
            <person name="Keizer G."/>
            <person name="Linton E."/>
            <person name="Llaca V."/>
            <person name="Song R."/>
            <person name="Tanyolac B."/>
            <person name="Young S."/>
            <person name="Ho-Il K."/>
            <person name="Hahn J.H."/>
            <person name="Sangsakoo G."/>
            <person name="Vanavichit A."/>
            <person name="de Mattos Luiz.A.T."/>
            <person name="Zimmer P.D."/>
            <person name="Malone G."/>
            <person name="Dellagostin O."/>
            <person name="de Oliveira A.C."/>
            <person name="Bevan M."/>
            <person name="Bancroft I."/>
            <person name="Minx P."/>
            <person name="Cordum H."/>
            <person name="Wilson R."/>
            <person name="Cheng Z."/>
            <person name="Jin W."/>
            <person name="Jiang J."/>
            <person name="Leong S.A."/>
            <person name="Iwama H."/>
            <person name="Gojobori T."/>
            <person name="Itoh T."/>
            <person name="Niimura Y."/>
            <person name="Fujii Y."/>
            <person name="Habara T."/>
            <person name="Sakai H."/>
            <person name="Sato Y."/>
            <person name="Wilson G."/>
            <person name="Kumar K."/>
            <person name="McCouch S."/>
            <person name="Juretic N."/>
            <person name="Hoen D."/>
            <person name="Wright S."/>
            <person name="Bruskiewich R."/>
            <person name="Bureau T."/>
            <person name="Miyao A."/>
            <person name="Hirochika H."/>
            <person name="Nishikawa T."/>
            <person name="Kadowaki K."/>
            <person name="Sugiura M."/>
            <person name="Burr B."/>
            <person name="Sasaki T."/>
        </authorList>
    </citation>
    <scope>NUCLEOTIDE SEQUENCE [LARGE SCALE GENOMIC DNA]</scope>
    <source>
        <strain evidence="3">cv. Nipponbare</strain>
    </source>
</reference>